<protein>
    <submittedName>
        <fullName evidence="1">Uncharacterized protein</fullName>
    </submittedName>
</protein>
<dbReference type="AlphaFoldDB" id="A0A0F9EM18"/>
<dbReference type="Pfam" id="PF21840">
    <property type="entry name" value="DUF6899"/>
    <property type="match status" value="1"/>
</dbReference>
<comment type="caution">
    <text evidence="1">The sequence shown here is derived from an EMBL/GenBank/DDBJ whole genome shotgun (WGS) entry which is preliminary data.</text>
</comment>
<gene>
    <name evidence="1" type="ORF">LCGC14_2057460</name>
</gene>
<proteinExistence type="predicted"/>
<organism evidence="1">
    <name type="scientific">marine sediment metagenome</name>
    <dbReference type="NCBI Taxonomy" id="412755"/>
    <lineage>
        <taxon>unclassified sequences</taxon>
        <taxon>metagenomes</taxon>
        <taxon>ecological metagenomes</taxon>
    </lineage>
</organism>
<accession>A0A0F9EM18</accession>
<sequence>MPYISEEKREVLDPVIENLLQTFRGLQSDDPSDNTQANMNYVISRLLDRMYTSNYQEFNNALGMLLATALEYYRRVVAPYENQKCHDEGDVLIMLTDNDKFKCDKCGEFVSPHSILEGRAIHCLVTPESHWTTETYETLCEGCYERVYM</sequence>
<evidence type="ECO:0000313" key="1">
    <source>
        <dbReference type="EMBL" id="KKL75183.1"/>
    </source>
</evidence>
<dbReference type="EMBL" id="LAZR01024422">
    <property type="protein sequence ID" value="KKL75183.1"/>
    <property type="molecule type" value="Genomic_DNA"/>
</dbReference>
<dbReference type="InterPro" id="IPR054194">
    <property type="entry name" value="DUF6899"/>
</dbReference>
<name>A0A0F9EM18_9ZZZZ</name>
<reference evidence="1" key="1">
    <citation type="journal article" date="2015" name="Nature">
        <title>Complex archaea that bridge the gap between prokaryotes and eukaryotes.</title>
        <authorList>
            <person name="Spang A."/>
            <person name="Saw J.H."/>
            <person name="Jorgensen S.L."/>
            <person name="Zaremba-Niedzwiedzka K."/>
            <person name="Martijn J."/>
            <person name="Lind A.E."/>
            <person name="van Eijk R."/>
            <person name="Schleper C."/>
            <person name="Guy L."/>
            <person name="Ettema T.J."/>
        </authorList>
    </citation>
    <scope>NUCLEOTIDE SEQUENCE</scope>
</reference>